<evidence type="ECO:0000313" key="4">
    <source>
        <dbReference type="EMBL" id="GAA6169866.1"/>
    </source>
</evidence>
<dbReference type="InterPro" id="IPR003695">
    <property type="entry name" value="Ppx_GppA_N"/>
</dbReference>
<sequence>MDVNVDITLNNETDHYYVAIDLGSNSFHMLIVRENRGLIEVVDRVKDMVQIARGLKNGVLSEEAQNRALECLQCFNERIQEIPAEHIKAVGTKALRAASNGPEFLYQAEKALGVPIQLVSGYEEARLVYVGVSNNISQDHQKRLVIDIGGASTEFIVGQDYSPRLLESLSIGCVTFTEKYLTNAKGELDITPKTLNNVYIAASEELEGIRSIYRNEGWDITYGASGTMKSVTEIMPIMTPAGIISREGVNELYRQLGENKEIKIDNVTKQRRFVMPAGIAILKAILDQLDIEELHVSDAALKEGLIHETIGRLKHHDIRDETVTKHIAKYHVDRSQAERVKHIALSLFQQLQPACVDGINCTSVLGWSALLHEIGLTISHSGYHHHGRYILENSDLAGFNRYEQYLLATLVGMHRRKINQNRIEALNPAHRDAILSMAICLRLATVLNRKRDDLEFPPSITWTDKTITLTFETQWLENNPLTQRSLTQEAEYLSRIGIALNYY</sequence>
<dbReference type="Gene3D" id="3.30.420.150">
    <property type="entry name" value="Exopolyphosphatase. Domain 2"/>
    <property type="match status" value="1"/>
</dbReference>
<dbReference type="PANTHER" id="PTHR30005">
    <property type="entry name" value="EXOPOLYPHOSPHATASE"/>
    <property type="match status" value="1"/>
</dbReference>
<dbReference type="Pfam" id="PF02541">
    <property type="entry name" value="Ppx-GppA"/>
    <property type="match status" value="1"/>
</dbReference>
<dbReference type="InterPro" id="IPR030673">
    <property type="entry name" value="PyroPPase_GppA_Ppx"/>
</dbReference>
<keyword evidence="1" id="KW-0378">Hydrolase</keyword>
<feature type="domain" description="Ppx/GppA phosphatase C-terminal" evidence="3">
    <location>
        <begin position="318"/>
        <end position="489"/>
    </location>
</feature>
<evidence type="ECO:0000259" key="2">
    <source>
        <dbReference type="Pfam" id="PF02541"/>
    </source>
</evidence>
<dbReference type="Proteomes" id="UP001465153">
    <property type="component" value="Unassembled WGS sequence"/>
</dbReference>
<evidence type="ECO:0000313" key="5">
    <source>
        <dbReference type="Proteomes" id="UP001465153"/>
    </source>
</evidence>
<gene>
    <name evidence="4" type="primary">ppx</name>
    <name evidence="4" type="ORF">NBRC116591_36780</name>
</gene>
<reference evidence="4 5" key="1">
    <citation type="submission" date="2024-04" db="EMBL/GenBank/DDBJ databases">
        <title>Draft genome sequence of Sessilibacter corallicola NBRC 116591.</title>
        <authorList>
            <person name="Miyakawa T."/>
            <person name="Kusuya Y."/>
            <person name="Miura T."/>
        </authorList>
    </citation>
    <scope>NUCLEOTIDE SEQUENCE [LARGE SCALE GENOMIC DNA]</scope>
    <source>
        <strain evidence="4 5">KU-00831-HH</strain>
    </source>
</reference>
<dbReference type="Pfam" id="PF21447">
    <property type="entry name" value="Ppx-GppA_III"/>
    <property type="match status" value="1"/>
</dbReference>
<dbReference type="SUPFAM" id="SSF109604">
    <property type="entry name" value="HD-domain/PDEase-like"/>
    <property type="match status" value="1"/>
</dbReference>
<dbReference type="InterPro" id="IPR048950">
    <property type="entry name" value="Ppx_GppA_C"/>
</dbReference>
<dbReference type="PANTHER" id="PTHR30005:SF14">
    <property type="entry name" value="EXOPOLYPHOSPHATASE"/>
    <property type="match status" value="1"/>
</dbReference>
<dbReference type="EMBL" id="BAABWN010000016">
    <property type="protein sequence ID" value="GAA6169866.1"/>
    <property type="molecule type" value="Genomic_DNA"/>
</dbReference>
<dbReference type="SUPFAM" id="SSF53067">
    <property type="entry name" value="Actin-like ATPase domain"/>
    <property type="match status" value="2"/>
</dbReference>
<evidence type="ECO:0000256" key="1">
    <source>
        <dbReference type="ARBA" id="ARBA00022801"/>
    </source>
</evidence>
<dbReference type="Gene3D" id="1.10.3210.10">
    <property type="entry name" value="Hypothetical protein af1432"/>
    <property type="match status" value="1"/>
</dbReference>
<evidence type="ECO:0000259" key="3">
    <source>
        <dbReference type="Pfam" id="PF21447"/>
    </source>
</evidence>
<keyword evidence="5" id="KW-1185">Reference proteome</keyword>
<dbReference type="InterPro" id="IPR050273">
    <property type="entry name" value="GppA/Ppx_hydrolase"/>
</dbReference>
<protein>
    <submittedName>
        <fullName evidence="4">Exopolyphosphatase</fullName>
    </submittedName>
</protein>
<dbReference type="PIRSF" id="PIRSF001267">
    <property type="entry name" value="Pyrophosphatase_GppA_Ppx"/>
    <property type="match status" value="1"/>
</dbReference>
<dbReference type="CDD" id="cd24053">
    <property type="entry name" value="ASKHA_NBD_EcPPX-GppA-like"/>
    <property type="match status" value="1"/>
</dbReference>
<accession>A0ABQ0ADZ8</accession>
<organism evidence="4 5">
    <name type="scientific">Sessilibacter corallicola</name>
    <dbReference type="NCBI Taxonomy" id="2904075"/>
    <lineage>
        <taxon>Bacteria</taxon>
        <taxon>Pseudomonadati</taxon>
        <taxon>Pseudomonadota</taxon>
        <taxon>Gammaproteobacteria</taxon>
        <taxon>Cellvibrionales</taxon>
        <taxon>Cellvibrionaceae</taxon>
        <taxon>Sessilibacter</taxon>
    </lineage>
</organism>
<name>A0ABQ0ADZ8_9GAMM</name>
<comment type="caution">
    <text evidence="4">The sequence shown here is derived from an EMBL/GenBank/DDBJ whole genome shotgun (WGS) entry which is preliminary data.</text>
</comment>
<feature type="domain" description="Ppx/GppA phosphatase N-terminal" evidence="2">
    <location>
        <begin position="30"/>
        <end position="309"/>
    </location>
</feature>
<dbReference type="Gene3D" id="3.30.420.40">
    <property type="match status" value="1"/>
</dbReference>
<proteinExistence type="predicted"/>
<dbReference type="InterPro" id="IPR043129">
    <property type="entry name" value="ATPase_NBD"/>
</dbReference>